<reference evidence="1" key="1">
    <citation type="submission" date="2021-09" db="EMBL/GenBank/DDBJ databases">
        <title>Genome of Aequorivita sp. strain F47161.</title>
        <authorList>
            <person name="Wang Y."/>
        </authorList>
    </citation>
    <scope>NUCLEOTIDE SEQUENCE</scope>
    <source>
        <strain evidence="1">F47161</strain>
    </source>
</reference>
<keyword evidence="2" id="KW-1185">Reference proteome</keyword>
<organism evidence="1 2">
    <name type="scientific">Aequorivita vitellina</name>
    <dbReference type="NCBI Taxonomy" id="2874475"/>
    <lineage>
        <taxon>Bacteria</taxon>
        <taxon>Pseudomonadati</taxon>
        <taxon>Bacteroidota</taxon>
        <taxon>Flavobacteriia</taxon>
        <taxon>Flavobacteriales</taxon>
        <taxon>Flavobacteriaceae</taxon>
        <taxon>Aequorivita</taxon>
    </lineage>
</organism>
<gene>
    <name evidence="1" type="ORF">K8089_04465</name>
</gene>
<proteinExistence type="predicted"/>
<comment type="caution">
    <text evidence="1">The sequence shown here is derived from an EMBL/GenBank/DDBJ whole genome shotgun (WGS) entry which is preliminary data.</text>
</comment>
<evidence type="ECO:0000313" key="1">
    <source>
        <dbReference type="EMBL" id="MCG2418266.1"/>
    </source>
</evidence>
<dbReference type="RefSeq" id="WP_237602083.1">
    <property type="nucleotide sequence ID" value="NZ_JAIRBA010000006.1"/>
</dbReference>
<dbReference type="EMBL" id="JAIRBA010000006">
    <property type="protein sequence ID" value="MCG2418266.1"/>
    <property type="molecule type" value="Genomic_DNA"/>
</dbReference>
<sequence>MGGNTNAGAVNTNGGSFQVGDTYNIQIQGLELLLQDYKAQFQDIKSLIDEFKPETALKQLRNLLSRIPDKLKDNPEIKSKILFLRATCKRELQQFDIQETAKEFVQAYILNSSDNELKEKAGIEYLNLQETQKADIIAQEILKEDEFNIVAWLVRLHNANDLRKAIDETPQTVKDEYVFKINVANYILRKHALGVEVGIDNFPFKIEYDKYDKVTFSNRQLWAITMDLIISEIFGDYPIRFLAGKENPVISHPLVKKLMPLLEKYVKTLENTELSKAIWHHQYFYYYFDFFLKKDRSRLHNLKNLYTSIPKENWFYTLTYVQALVVNSEFEIALSSLIEYEDSQEVVSEFHLVKAAILFFLRKTDEIRGVFNDYLVNIEIIDEKNGFNILNSFFNVLHKSIDLEFFLEDIEKVKSKYFKSENLKRIFLISCETRYLEVSEEREKIIVKELKELERADDLDQNYKSLIAESYQSIGHINQAIEYLSGFVDKDKPSQELVMYASILYRSLLSNEKAGEGKYSELLGILKNLRTNLQYVDEELLRIEHTLYSFTNNWGEVKNIGKLLKEIDPANEEYLIAYINTLENLESYDEIKNEVSLFPNNFNDETIALALAVILLRNDIEIDYAFTILYNLALSKSNIQARKEYFGLSIKYSDRFFEKYDKVEVGVWVRYRVNNEDLDEVFVDSNEGFKGRFIDKKVGDKFTDTNALDMSIHSVEVVEIYNDALKLLRNIQEEIKNPLNQLGFKMMEFPSDKDGLKDFLIKNFGVRGTEEQEYKEKGLQDYYNSRIGFSEVSKMVFNGNLVNAYLYLTGHNTAKFTTLPLLATNPINTAANEVYGLDVTTVILFYQLAKKLNFQFQRKFTISHYTKKIFSIGLKEAASSPEDGLTAQITLKGVNVFPMPDKYSKISFYKEILEWIDENCSIDKVEEKLDIAFRLKQEGKESDTMFSYLVDNMFLASRKDFRLITSDSSLYLLKKENATQINQWLLSPEKYLNVYHRDNCSTEFYSFLLQNNYSGIGISLDVLKNEFFQLLVGKDNYYIMALHNLQYSLHNNKFCIPICAKFLKVIYLTSAITTENKNRYALDVIRNFMFGMGENEINLLGGILFSEFKLMGVYLTEVMNLYKTVVELYHK</sequence>
<dbReference type="AlphaFoldDB" id="A0A9X1U991"/>
<evidence type="ECO:0000313" key="2">
    <source>
        <dbReference type="Proteomes" id="UP001139461"/>
    </source>
</evidence>
<accession>A0A9X1U991</accession>
<protein>
    <submittedName>
        <fullName evidence="1">Uncharacterized protein</fullName>
    </submittedName>
</protein>
<name>A0A9X1U991_9FLAO</name>
<dbReference type="Proteomes" id="UP001139461">
    <property type="component" value="Unassembled WGS sequence"/>
</dbReference>